<reference evidence="5 6" key="1">
    <citation type="submission" date="2016-03" db="EMBL/GenBank/DDBJ databases">
        <authorList>
            <person name="Ploux O."/>
        </authorList>
    </citation>
    <scope>NUCLEOTIDE SEQUENCE [LARGE SCALE GENOMIC DNA]</scope>
    <source>
        <strain evidence="5 6">URUG2</strain>
    </source>
</reference>
<evidence type="ECO:0000259" key="4">
    <source>
        <dbReference type="PROSITE" id="PS51891"/>
    </source>
</evidence>
<dbReference type="OrthoDB" id="3930719at2759"/>
<dbReference type="Gene3D" id="2.170.150.70">
    <property type="match status" value="1"/>
</dbReference>
<dbReference type="InterPro" id="IPR052355">
    <property type="entry name" value="CENP-V-like"/>
</dbReference>
<dbReference type="SUPFAM" id="SSF51316">
    <property type="entry name" value="Mss4-like"/>
    <property type="match status" value="1"/>
</dbReference>
<evidence type="ECO:0000256" key="3">
    <source>
        <dbReference type="ARBA" id="ARBA00022833"/>
    </source>
</evidence>
<dbReference type="RefSeq" id="XP_023621986.1">
    <property type="nucleotide sequence ID" value="XM_023766218.1"/>
</dbReference>
<keyword evidence="6" id="KW-1185">Reference proteome</keyword>
<dbReference type="EMBL" id="FJUY01000001">
    <property type="protein sequence ID" value="CZT15089.1"/>
    <property type="molecule type" value="Genomic_DNA"/>
</dbReference>
<evidence type="ECO:0000256" key="2">
    <source>
        <dbReference type="ARBA" id="ARBA00022723"/>
    </source>
</evidence>
<name>A0A2D3V0Q6_9PEZI</name>
<dbReference type="GO" id="GO:0016846">
    <property type="term" value="F:carbon-sulfur lyase activity"/>
    <property type="evidence" value="ECO:0007669"/>
    <property type="project" value="InterPro"/>
</dbReference>
<dbReference type="InterPro" id="IPR006913">
    <property type="entry name" value="CENP-V/GFA"/>
</dbReference>
<sequence>MSTPTNSSKPFQGSCHCGKIQYIAYLTLPPKSFDPATSPSTSIRIYKCNCSTCVKLGMFHLRLEDSPRDFLVLSPLNFEDPGVLGDYRTFAGEYHWYFCNECGVRCFAFAGADGKGGRGGEVIEIDMEAVGDGGKKTIKVWRPLRKGWVEGKVGYLSINATTLEQDQEGLDLRDWAEKGYIYYIDCKERVESDQYGRPHAGGIY</sequence>
<evidence type="ECO:0000313" key="6">
    <source>
        <dbReference type="Proteomes" id="UP000225277"/>
    </source>
</evidence>
<dbReference type="STRING" id="112498.A0A2D3V0Q6"/>
<feature type="domain" description="CENP-V/GFA" evidence="4">
    <location>
        <begin position="11"/>
        <end position="142"/>
    </location>
</feature>
<comment type="similarity">
    <text evidence="1">Belongs to the Gfa family.</text>
</comment>
<keyword evidence="2" id="KW-0479">Metal-binding</keyword>
<dbReference type="PANTHER" id="PTHR28620:SF1">
    <property type="entry name" value="CENP-V_GFA DOMAIN-CONTAINING PROTEIN"/>
    <property type="match status" value="1"/>
</dbReference>
<dbReference type="AlphaFoldDB" id="A0A2D3V0Q6"/>
<proteinExistence type="inferred from homology"/>
<dbReference type="Proteomes" id="UP000225277">
    <property type="component" value="Unassembled WGS sequence"/>
</dbReference>
<dbReference type="PROSITE" id="PS51891">
    <property type="entry name" value="CENP_V_GFA"/>
    <property type="match status" value="1"/>
</dbReference>
<dbReference type="GO" id="GO:0046872">
    <property type="term" value="F:metal ion binding"/>
    <property type="evidence" value="ECO:0007669"/>
    <property type="project" value="UniProtKB-KW"/>
</dbReference>
<protein>
    <recommendedName>
        <fullName evidence="4">CENP-V/GFA domain-containing protein</fullName>
    </recommendedName>
</protein>
<accession>A0A2D3V0Q6</accession>
<dbReference type="InterPro" id="IPR011057">
    <property type="entry name" value="Mss4-like_sf"/>
</dbReference>
<organism evidence="5 6">
    <name type="scientific">Ramularia collo-cygni</name>
    <dbReference type="NCBI Taxonomy" id="112498"/>
    <lineage>
        <taxon>Eukaryota</taxon>
        <taxon>Fungi</taxon>
        <taxon>Dikarya</taxon>
        <taxon>Ascomycota</taxon>
        <taxon>Pezizomycotina</taxon>
        <taxon>Dothideomycetes</taxon>
        <taxon>Dothideomycetidae</taxon>
        <taxon>Mycosphaerellales</taxon>
        <taxon>Mycosphaerellaceae</taxon>
        <taxon>Ramularia</taxon>
    </lineage>
</organism>
<keyword evidence="3" id="KW-0862">Zinc</keyword>
<dbReference type="PANTHER" id="PTHR28620">
    <property type="entry name" value="CENTROMERE PROTEIN V"/>
    <property type="match status" value="1"/>
</dbReference>
<dbReference type="GeneID" id="35596309"/>
<gene>
    <name evidence="5" type="ORF">RCC_00989</name>
</gene>
<evidence type="ECO:0000256" key="1">
    <source>
        <dbReference type="ARBA" id="ARBA00005495"/>
    </source>
</evidence>
<evidence type="ECO:0000313" key="5">
    <source>
        <dbReference type="EMBL" id="CZT15089.1"/>
    </source>
</evidence>